<evidence type="ECO:0000313" key="2">
    <source>
        <dbReference type="EMBL" id="GAA4986863.1"/>
    </source>
</evidence>
<keyword evidence="1" id="KW-0472">Membrane</keyword>
<keyword evidence="1" id="KW-1133">Transmembrane helix</keyword>
<comment type="caution">
    <text evidence="2">The sequence shown here is derived from an EMBL/GenBank/DDBJ whole genome shotgun (WGS) entry which is preliminary data.</text>
</comment>
<dbReference type="Proteomes" id="UP001500466">
    <property type="component" value="Unassembled WGS sequence"/>
</dbReference>
<organism evidence="2 3">
    <name type="scientific">Yinghuangia aomiensis</name>
    <dbReference type="NCBI Taxonomy" id="676205"/>
    <lineage>
        <taxon>Bacteria</taxon>
        <taxon>Bacillati</taxon>
        <taxon>Actinomycetota</taxon>
        <taxon>Actinomycetes</taxon>
        <taxon>Kitasatosporales</taxon>
        <taxon>Streptomycetaceae</taxon>
        <taxon>Yinghuangia</taxon>
    </lineage>
</organism>
<dbReference type="InterPro" id="IPR005325">
    <property type="entry name" value="DUF308_memb"/>
</dbReference>
<feature type="transmembrane region" description="Helical" evidence="1">
    <location>
        <begin position="105"/>
        <end position="126"/>
    </location>
</feature>
<protein>
    <submittedName>
        <fullName evidence="2">HdeD family acid-resistance protein</fullName>
    </submittedName>
</protein>
<dbReference type="PANTHER" id="PTHR34989:SF1">
    <property type="entry name" value="PROTEIN HDED"/>
    <property type="match status" value="1"/>
</dbReference>
<dbReference type="EMBL" id="BAABHS010000032">
    <property type="protein sequence ID" value="GAA4986863.1"/>
    <property type="molecule type" value="Genomic_DNA"/>
</dbReference>
<keyword evidence="1" id="KW-0812">Transmembrane</keyword>
<proteinExistence type="predicted"/>
<sequence length="209" mass="22619">MQNDMETPPTLGAYLDRVARSAWQAMLVMGIASFALGLIVLIWPGPSLRVVGVLFGVYLLVSGVFQLAAAFGDHLSTAMRILAFISGALSIMLGLFCFRGTLESILLLALWIGIGWLFRGITQVMAAAMDPTVPSRGWQVFVGVVTFLGGIVLLAAPFDSIKVLAIVVGIWLMVVGITEFVTGIALRRHTRHLSEREWQSTESGTRIEG</sequence>
<gene>
    <name evidence="2" type="ORF">GCM10023205_66910</name>
</gene>
<name>A0ABP9I4H2_9ACTN</name>
<feature type="transmembrane region" description="Helical" evidence="1">
    <location>
        <begin position="163"/>
        <end position="186"/>
    </location>
</feature>
<evidence type="ECO:0000313" key="3">
    <source>
        <dbReference type="Proteomes" id="UP001500466"/>
    </source>
</evidence>
<feature type="transmembrane region" description="Helical" evidence="1">
    <location>
        <begin position="77"/>
        <end position="98"/>
    </location>
</feature>
<feature type="transmembrane region" description="Helical" evidence="1">
    <location>
        <begin position="50"/>
        <end position="71"/>
    </location>
</feature>
<keyword evidence="3" id="KW-1185">Reference proteome</keyword>
<feature type="transmembrane region" description="Helical" evidence="1">
    <location>
        <begin position="22"/>
        <end position="43"/>
    </location>
</feature>
<accession>A0ABP9I4H2</accession>
<dbReference type="PANTHER" id="PTHR34989">
    <property type="entry name" value="PROTEIN HDED"/>
    <property type="match status" value="1"/>
</dbReference>
<reference evidence="3" key="1">
    <citation type="journal article" date="2019" name="Int. J. Syst. Evol. Microbiol.">
        <title>The Global Catalogue of Microorganisms (GCM) 10K type strain sequencing project: providing services to taxonomists for standard genome sequencing and annotation.</title>
        <authorList>
            <consortium name="The Broad Institute Genomics Platform"/>
            <consortium name="The Broad Institute Genome Sequencing Center for Infectious Disease"/>
            <person name="Wu L."/>
            <person name="Ma J."/>
        </authorList>
    </citation>
    <scope>NUCLEOTIDE SEQUENCE [LARGE SCALE GENOMIC DNA]</scope>
    <source>
        <strain evidence="3">JCM 17986</strain>
    </source>
</reference>
<dbReference type="Pfam" id="PF03729">
    <property type="entry name" value="DUF308"/>
    <property type="match status" value="2"/>
</dbReference>
<dbReference type="RefSeq" id="WP_345679531.1">
    <property type="nucleotide sequence ID" value="NZ_BAABHS010000032.1"/>
</dbReference>
<evidence type="ECO:0000256" key="1">
    <source>
        <dbReference type="SAM" id="Phobius"/>
    </source>
</evidence>
<feature type="transmembrane region" description="Helical" evidence="1">
    <location>
        <begin position="138"/>
        <end position="156"/>
    </location>
</feature>
<dbReference type="InterPro" id="IPR052712">
    <property type="entry name" value="Acid_resist_chaperone_HdeD"/>
</dbReference>